<dbReference type="AlphaFoldDB" id="A0AAP2YWR3"/>
<dbReference type="CDD" id="cd02000">
    <property type="entry name" value="TPP_E1_PDC_ADC_BCADC"/>
    <property type="match status" value="1"/>
</dbReference>
<evidence type="ECO:0000256" key="1">
    <source>
        <dbReference type="ARBA" id="ARBA00023002"/>
    </source>
</evidence>
<sequence length="356" mass="39223">MHRVIGDAPTDAATDLEATPFTTDEAIACYRDLVRTRRFDERALALQRRGWMSGYPPFEGQEASQVGAAHALADDDWLVPTYRSNAMQIAHGVPMSDVLLFRRGYPEYASGHDLNVFPQSVPIATQIPHAAGLGMAVEYDGDGTTPAVLCYFGDGATSEGDFHEGLNFAGVFDAPVVFFCENNDWAISMRRNRQTASATIAGKARAYGFEGVQVDGNDPLAVREVVGDALEDARTGSPVLVESLTYRRGAHTTSDDPSRYRESRSDLPEWRTADPLERFETYLRDQGVLDDELVAEIDADAADELEEAVAIAEVAPKPDPADVFDPVYETLPPRLAAQKEWLEEFASEHDVYDLER</sequence>
<keyword evidence="1" id="KW-0560">Oxidoreductase</keyword>
<dbReference type="PANTHER" id="PTHR43380:SF1">
    <property type="entry name" value="2-OXOISOVALERATE DEHYDROGENASE SUBUNIT ALPHA, MITOCHONDRIAL"/>
    <property type="match status" value="1"/>
</dbReference>
<dbReference type="GO" id="GO:0009083">
    <property type="term" value="P:branched-chain amino acid catabolic process"/>
    <property type="evidence" value="ECO:0007669"/>
    <property type="project" value="TreeGrafter"/>
</dbReference>
<dbReference type="GO" id="GO:0016624">
    <property type="term" value="F:oxidoreductase activity, acting on the aldehyde or oxo group of donors, disulfide as acceptor"/>
    <property type="evidence" value="ECO:0007669"/>
    <property type="project" value="InterPro"/>
</dbReference>
<dbReference type="Pfam" id="PF00676">
    <property type="entry name" value="E1_dh"/>
    <property type="match status" value="1"/>
</dbReference>
<dbReference type="EMBL" id="JAOPKA010000002">
    <property type="protein sequence ID" value="MCU4740730.1"/>
    <property type="molecule type" value="Genomic_DNA"/>
</dbReference>
<evidence type="ECO:0000313" key="3">
    <source>
        <dbReference type="EMBL" id="MCU4740730.1"/>
    </source>
</evidence>
<evidence type="ECO:0000313" key="4">
    <source>
        <dbReference type="Proteomes" id="UP001321018"/>
    </source>
</evidence>
<comment type="caution">
    <text evidence="3">The sequence shown here is derived from an EMBL/GenBank/DDBJ whole genome shotgun (WGS) entry which is preliminary data.</text>
</comment>
<dbReference type="Proteomes" id="UP001321018">
    <property type="component" value="Unassembled WGS sequence"/>
</dbReference>
<dbReference type="GO" id="GO:0044272">
    <property type="term" value="P:sulfur compound biosynthetic process"/>
    <property type="evidence" value="ECO:0007669"/>
    <property type="project" value="UniProtKB-ARBA"/>
</dbReference>
<name>A0AAP2YWR3_9EURY</name>
<accession>A0AAP2YWR3</accession>
<dbReference type="RefSeq" id="WP_338002571.1">
    <property type="nucleotide sequence ID" value="NZ_JAOPKA010000002.1"/>
</dbReference>
<organism evidence="3 4">
    <name type="scientific">Natronoglomus mannanivorans</name>
    <dbReference type="NCBI Taxonomy" id="2979990"/>
    <lineage>
        <taxon>Archaea</taxon>
        <taxon>Methanobacteriati</taxon>
        <taxon>Methanobacteriota</taxon>
        <taxon>Stenosarchaea group</taxon>
        <taxon>Halobacteria</taxon>
        <taxon>Halobacteriales</taxon>
        <taxon>Natrialbaceae</taxon>
        <taxon>Natronoglomus</taxon>
    </lineage>
</organism>
<dbReference type="InterPro" id="IPR001017">
    <property type="entry name" value="DH_E1"/>
</dbReference>
<evidence type="ECO:0000259" key="2">
    <source>
        <dbReference type="Pfam" id="PF00676"/>
    </source>
</evidence>
<dbReference type="Gene3D" id="3.40.50.970">
    <property type="match status" value="1"/>
</dbReference>
<dbReference type="PANTHER" id="PTHR43380">
    <property type="entry name" value="2-OXOISOVALERATE DEHYDROGENASE SUBUNIT ALPHA, MITOCHONDRIAL"/>
    <property type="match status" value="1"/>
</dbReference>
<reference evidence="3" key="1">
    <citation type="submission" date="2022-09" db="EMBL/GenBank/DDBJ databases">
        <title>Enrichment on poylsaccharides allowed isolation of novel metabolic and taxonomic groups of Haloarchaea.</title>
        <authorList>
            <person name="Sorokin D.Y."/>
            <person name="Elcheninov A.G."/>
            <person name="Khizhniak T.V."/>
            <person name="Kolganova T.V."/>
            <person name="Kublanov I.V."/>
        </authorList>
    </citation>
    <scope>NUCLEOTIDE SEQUENCE</scope>
    <source>
        <strain evidence="3">AArc-xg1-1</strain>
    </source>
</reference>
<gene>
    <name evidence="3" type="ORF">OB960_04860</name>
</gene>
<proteinExistence type="predicted"/>
<protein>
    <submittedName>
        <fullName evidence="3">Thiamine pyrophosphate-dependent dehydrogenase E1 component subunit alpha</fullName>
    </submittedName>
</protein>
<dbReference type="SUPFAM" id="SSF52518">
    <property type="entry name" value="Thiamin diphosphate-binding fold (THDP-binding)"/>
    <property type="match status" value="1"/>
</dbReference>
<dbReference type="InterPro" id="IPR029061">
    <property type="entry name" value="THDP-binding"/>
</dbReference>
<feature type="domain" description="Dehydrogenase E1 component" evidence="2">
    <location>
        <begin position="34"/>
        <end position="320"/>
    </location>
</feature>
<dbReference type="InterPro" id="IPR050771">
    <property type="entry name" value="Alpha-ketoacid_DH_E1_comp"/>
</dbReference>